<evidence type="ECO:0000256" key="3">
    <source>
        <dbReference type="ARBA" id="ARBA00022737"/>
    </source>
</evidence>
<evidence type="ECO:0000259" key="9">
    <source>
        <dbReference type="Pfam" id="PF23276"/>
    </source>
</evidence>
<dbReference type="AlphaFoldDB" id="M3J7L8"/>
<dbReference type="Pfam" id="PF23276">
    <property type="entry name" value="TPR_24"/>
    <property type="match status" value="1"/>
</dbReference>
<sequence length="753" mass="87061">MIRSTVRQNNSLLLLSKRCLFVPSSSITNRPKRKLKPFTEPKLKPKPKPRSTEEQPQPKPSAVDIKLQSKAKHSLKGLRSLSREISHYISPDALTTTIKPGIKDLPPIDIEDTSDDIFNQINNSGTKELEKPKPPPSLMFPEQINQRLGLVSDMLIQPNGKTNLPQEIKNNNWNMLLIQLDQTGGFKGLTQKDITHFIRKIPLKNLKSLIPHLEKMHHDAGLTIHYNVYYLFTRALTTGGRISDLQLKMVERYFDEISKQTELKIDHYETMVYAYVKNNNMTKVDDVLKIMKDKDIPISKSIYTAVFQGYSFYQKNHDKALEVFDAMKFFSKETSPDENVYTDVIISCVANRQLEKGLDLYQEFQDNNLKVNQRILSALAKGCSRSRQYKFDAWNYIFQIYDYGWAPTLQTYEHMLYISATDGDVELTRALFYKLLESNSVSGQAFISLMLSYSKYIPPSRRTEPFLASLTDKGRLFRQGILNGVDFTKPVQEFPFLPFQTIPDTKFILAESSAVWAHAIIKYPQFVRQHQVVTSYLTVALELGEFEEFKDRFDASTYLNTEGIPKAREVEIIEPDQENDTTDEVKQQDSSSSNELIKSPIFKHLEPALVDNRFKAARDSFIYNIAIRAAGRFKKYEFAQDILKERGQYRKSNNFKRLTPKEQEREDFQFASYLVECWTNMNLLEDAYAVVLSSVERFPWSWKQLGVLSRAAMKLGSLSLVESLKNVVRFSQEKNHGKIKYIDFKTYVMNRGY</sequence>
<feature type="region of interest" description="Disordered" evidence="8">
    <location>
        <begin position="30"/>
        <end position="69"/>
    </location>
</feature>
<proteinExistence type="inferred from homology"/>
<dbReference type="eggNOG" id="ENOG502QUX2">
    <property type="taxonomic scope" value="Eukaryota"/>
</dbReference>
<feature type="domain" description="Pentatricopeptide repeat-containing protein-mitochondrial" evidence="9">
    <location>
        <begin position="236"/>
        <end position="364"/>
    </location>
</feature>
<dbReference type="PANTHER" id="PTHR47447">
    <property type="entry name" value="OS03G0856100 PROTEIN"/>
    <property type="match status" value="1"/>
</dbReference>
<evidence type="ECO:0000313" key="10">
    <source>
        <dbReference type="EMBL" id="EMG48063.1"/>
    </source>
</evidence>
<dbReference type="InterPro" id="IPR011990">
    <property type="entry name" value="TPR-like_helical_dom_sf"/>
</dbReference>
<dbReference type="HOGENOM" id="CLU_019745_0_0_1"/>
<comment type="function">
    <text evidence="5">Regulates mitochondrial small subunit maturation by controlling 15S rRNA 5'-end processing. Localizes to the 5' precursor of the 15S rRNA in a position that is subsequently occupied by mS47 in the mature yeast mtSSU. Uses structure and sequence-specific RNA recognition, binding to a single-stranded region of the precursor and specifically recognizing bases -6 to -1. The exchange of Ccm1 for mS47 is coupled to the irreversible removal of precursor rRNA that is accompanied by conformational changes of the mitoribosomal proteins uS5m and mS26. These conformational changes signal completion of 5'-end rRNA processing through protection of the mature 5'-end of the 15S rRNA and stabilization of mS47. The removal of the 5' precursor together with the dissociation of Ccm1 may be catalyzed by the 5'-3' exoribonuclease Pet127. Involved in the specific removal of group I introns in mitochondrial encoded transcripts.</text>
</comment>
<keyword evidence="4" id="KW-0508">mRNA splicing</keyword>
<accession>M3J7L8</accession>
<evidence type="ECO:0000256" key="1">
    <source>
        <dbReference type="ARBA" id="ARBA00004173"/>
    </source>
</evidence>
<dbReference type="STRING" id="1245528.M3J7L8"/>
<dbReference type="InterPro" id="IPR057027">
    <property type="entry name" value="TPR_mt"/>
</dbReference>
<name>M3J7L8_CANMX</name>
<evidence type="ECO:0000313" key="11">
    <source>
        <dbReference type="Proteomes" id="UP000011777"/>
    </source>
</evidence>
<keyword evidence="3" id="KW-0677">Repeat</keyword>
<evidence type="ECO:0000256" key="4">
    <source>
        <dbReference type="ARBA" id="ARBA00023187"/>
    </source>
</evidence>
<comment type="caution">
    <text evidence="10">The sequence shown here is derived from an EMBL/GenBank/DDBJ whole genome shotgun (WGS) entry which is preliminary data.</text>
</comment>
<evidence type="ECO:0000256" key="2">
    <source>
        <dbReference type="ARBA" id="ARBA00006192"/>
    </source>
</evidence>
<dbReference type="NCBIfam" id="TIGR00756">
    <property type="entry name" value="PPR"/>
    <property type="match status" value="1"/>
</dbReference>
<keyword evidence="4" id="KW-0507">mRNA processing</keyword>
<dbReference type="Proteomes" id="UP000011777">
    <property type="component" value="Unassembled WGS sequence"/>
</dbReference>
<dbReference type="PANTHER" id="PTHR47447:SF17">
    <property type="entry name" value="OS12G0638900 PROTEIN"/>
    <property type="match status" value="1"/>
</dbReference>
<dbReference type="GO" id="GO:0005739">
    <property type="term" value="C:mitochondrion"/>
    <property type="evidence" value="ECO:0007669"/>
    <property type="project" value="UniProtKB-SubCell"/>
</dbReference>
<evidence type="ECO:0000256" key="5">
    <source>
        <dbReference type="ARBA" id="ARBA00044493"/>
    </source>
</evidence>
<gene>
    <name evidence="10" type="ORF">G210_1436</name>
</gene>
<dbReference type="GO" id="GO:0008380">
    <property type="term" value="P:RNA splicing"/>
    <property type="evidence" value="ECO:0007669"/>
    <property type="project" value="UniProtKB-KW"/>
</dbReference>
<dbReference type="InterPro" id="IPR002885">
    <property type="entry name" value="PPR_rpt"/>
</dbReference>
<comment type="similarity">
    <text evidence="2">Belongs to the CCM1 family.</text>
</comment>
<dbReference type="Gene3D" id="1.25.40.10">
    <property type="entry name" value="Tetratricopeptide repeat domain"/>
    <property type="match status" value="1"/>
</dbReference>
<protein>
    <recommendedName>
        <fullName evidence="7">Mitochondrial 15S rRNA processing factor CCM1</fullName>
    </recommendedName>
</protein>
<organism evidence="10 11">
    <name type="scientific">Candida maltosa (strain Xu316)</name>
    <name type="common">Yeast</name>
    <dbReference type="NCBI Taxonomy" id="1245528"/>
    <lineage>
        <taxon>Eukaryota</taxon>
        <taxon>Fungi</taxon>
        <taxon>Dikarya</taxon>
        <taxon>Ascomycota</taxon>
        <taxon>Saccharomycotina</taxon>
        <taxon>Pichiomycetes</taxon>
        <taxon>Debaryomycetaceae</taxon>
        <taxon>Candida/Lodderomyces clade</taxon>
        <taxon>Candida</taxon>
    </lineage>
</organism>
<dbReference type="EMBL" id="AOGT01001270">
    <property type="protein sequence ID" value="EMG48063.1"/>
    <property type="molecule type" value="Genomic_DNA"/>
</dbReference>
<feature type="region of interest" description="Disordered" evidence="8">
    <location>
        <begin position="575"/>
        <end position="594"/>
    </location>
</feature>
<dbReference type="OrthoDB" id="185373at2759"/>
<keyword evidence="11" id="KW-1185">Reference proteome</keyword>
<evidence type="ECO:0000256" key="7">
    <source>
        <dbReference type="ARBA" id="ARBA00044527"/>
    </source>
</evidence>
<evidence type="ECO:0000256" key="6">
    <source>
        <dbReference type="ARBA" id="ARBA00044511"/>
    </source>
</evidence>
<dbReference type="OMA" id="ESSAIWA"/>
<comment type="subcellular location">
    <subcellularLocation>
        <location evidence="1">Mitochondrion</location>
    </subcellularLocation>
</comment>
<comment type="subunit">
    <text evidence="6">Binds to mitochondrial small subunit 15S rRNA.</text>
</comment>
<evidence type="ECO:0000256" key="8">
    <source>
        <dbReference type="SAM" id="MobiDB-lite"/>
    </source>
</evidence>
<reference evidence="10 11" key="1">
    <citation type="submission" date="2013-02" db="EMBL/GenBank/DDBJ databases">
        <title>Genome sequence of Candida maltosa Xu316, a potential industrial strain for xylitol and ethanol production.</title>
        <authorList>
            <person name="Yu J."/>
            <person name="Wang Q."/>
            <person name="Geng X."/>
            <person name="Bao W."/>
            <person name="He P."/>
            <person name="Cai J."/>
        </authorList>
    </citation>
    <scope>NUCLEOTIDE SEQUENCE [LARGE SCALE GENOMIC DNA]</scope>
    <source>
        <strain evidence="11">Xu316</strain>
    </source>
</reference>